<dbReference type="PANTHER" id="PTHR39757:SF5">
    <property type="entry name" value="OS02G0190600 PROTEIN"/>
    <property type="match status" value="1"/>
</dbReference>
<name>A0AAD2A4G4_9LAMI</name>
<keyword evidence="2" id="KW-1185">Reference proteome</keyword>
<accession>A0AAD2A4G4</accession>
<gene>
    <name evidence="1" type="ORF">FPE_LOCUS26956</name>
</gene>
<sequence>MGCPLPVLPQRVVGIGSAAGMVHSSTGYMGAMTFAAAPVVANAIVQYLGSERSISGFGIVFRSLERFAANRKETLMHFSTWYPVIGMDSYHLCYFFPISYFSDTIFLLMPTILLE</sequence>
<reference evidence="1" key="1">
    <citation type="submission" date="2023-05" db="EMBL/GenBank/DDBJ databases">
        <authorList>
            <person name="Huff M."/>
        </authorList>
    </citation>
    <scope>NUCLEOTIDE SEQUENCE</scope>
</reference>
<evidence type="ECO:0000313" key="2">
    <source>
        <dbReference type="Proteomes" id="UP000834106"/>
    </source>
</evidence>
<evidence type="ECO:0000313" key="1">
    <source>
        <dbReference type="EMBL" id="CAI9779526.1"/>
    </source>
</evidence>
<protein>
    <submittedName>
        <fullName evidence="1">Uncharacterized protein</fullName>
    </submittedName>
</protein>
<dbReference type="EMBL" id="OU503052">
    <property type="protein sequence ID" value="CAI9779526.1"/>
    <property type="molecule type" value="Genomic_DNA"/>
</dbReference>
<proteinExistence type="predicted"/>
<dbReference type="PANTHER" id="PTHR39757">
    <property type="match status" value="1"/>
</dbReference>
<organism evidence="1 2">
    <name type="scientific">Fraxinus pennsylvanica</name>
    <dbReference type="NCBI Taxonomy" id="56036"/>
    <lineage>
        <taxon>Eukaryota</taxon>
        <taxon>Viridiplantae</taxon>
        <taxon>Streptophyta</taxon>
        <taxon>Embryophyta</taxon>
        <taxon>Tracheophyta</taxon>
        <taxon>Spermatophyta</taxon>
        <taxon>Magnoliopsida</taxon>
        <taxon>eudicotyledons</taxon>
        <taxon>Gunneridae</taxon>
        <taxon>Pentapetalae</taxon>
        <taxon>asterids</taxon>
        <taxon>lamiids</taxon>
        <taxon>Lamiales</taxon>
        <taxon>Oleaceae</taxon>
        <taxon>Oleeae</taxon>
        <taxon>Fraxinus</taxon>
    </lineage>
</organism>
<dbReference type="AlphaFoldDB" id="A0AAD2A4G4"/>
<dbReference type="Pfam" id="PF05834">
    <property type="entry name" value="Lycopene_cycl"/>
    <property type="match status" value="1"/>
</dbReference>
<dbReference type="Proteomes" id="UP000834106">
    <property type="component" value="Chromosome 17"/>
</dbReference>